<proteinExistence type="predicted"/>
<evidence type="ECO:0000313" key="2">
    <source>
        <dbReference type="Proteomes" id="UP000825123"/>
    </source>
</evidence>
<keyword evidence="2" id="KW-1185">Reference proteome</keyword>
<dbReference type="RefSeq" id="WP_221288739.1">
    <property type="nucleotide sequence ID" value="NZ_AP024597.1"/>
</dbReference>
<sequence>MGEAGLSEVVEPETGVSVVELGLVREGEDGIIYYRPISPYTPPILVIALGVELVIRTGRRVKVEDYYLEEEINMRLDMLYESISGQTT</sequence>
<accession>A0A8D5ZHZ2</accession>
<reference evidence="1 2" key="1">
    <citation type="submission" date="2021-04" db="EMBL/GenBank/DDBJ databases">
        <title>Complete genome sequence of Stygiolobus sp. KN-1.</title>
        <authorList>
            <person name="Nakamura K."/>
            <person name="Sakai H."/>
            <person name="Kurosawa N."/>
        </authorList>
    </citation>
    <scope>NUCLEOTIDE SEQUENCE [LARGE SCALE GENOMIC DNA]</scope>
    <source>
        <strain evidence="1 2">KN-1</strain>
    </source>
</reference>
<dbReference type="Proteomes" id="UP000825123">
    <property type="component" value="Chromosome"/>
</dbReference>
<dbReference type="EMBL" id="AP024597">
    <property type="protein sequence ID" value="BCU68837.1"/>
    <property type="molecule type" value="Genomic_DNA"/>
</dbReference>
<gene>
    <name evidence="1" type="ORF">KN1_01340</name>
</gene>
<dbReference type="KEGG" id="csty:KN1_01340"/>
<evidence type="ECO:0000313" key="1">
    <source>
        <dbReference type="EMBL" id="BCU68837.1"/>
    </source>
</evidence>
<dbReference type="AlphaFoldDB" id="A0A8D5ZHZ2"/>
<name>A0A8D5ZHZ2_9CREN</name>
<organism evidence="1 2">
    <name type="scientific">Stygiolobus caldivivus</name>
    <dbReference type="NCBI Taxonomy" id="2824673"/>
    <lineage>
        <taxon>Archaea</taxon>
        <taxon>Thermoproteota</taxon>
        <taxon>Thermoprotei</taxon>
        <taxon>Sulfolobales</taxon>
        <taxon>Sulfolobaceae</taxon>
        <taxon>Stygiolobus</taxon>
    </lineage>
</organism>
<protein>
    <submittedName>
        <fullName evidence="1">Uncharacterized protein</fullName>
    </submittedName>
</protein>
<dbReference type="GeneID" id="66161885"/>